<feature type="domain" description="RING-type" evidence="6">
    <location>
        <begin position="187"/>
        <end position="227"/>
    </location>
</feature>
<evidence type="ECO:0000256" key="1">
    <source>
        <dbReference type="ARBA" id="ARBA00022723"/>
    </source>
</evidence>
<dbReference type="EMBL" id="OU015568">
    <property type="protein sequence ID" value="CAG5091111.1"/>
    <property type="molecule type" value="Genomic_DNA"/>
</dbReference>
<keyword evidence="5" id="KW-0175">Coiled coil</keyword>
<proteinExistence type="predicted"/>
<evidence type="ECO:0000256" key="4">
    <source>
        <dbReference type="PROSITE-ProRule" id="PRU00175"/>
    </source>
</evidence>
<dbReference type="PROSITE" id="PS50089">
    <property type="entry name" value="ZF_RING_2"/>
    <property type="match status" value="1"/>
</dbReference>
<name>A0ABN7S201_OIKDI</name>
<evidence type="ECO:0000313" key="8">
    <source>
        <dbReference type="Proteomes" id="UP001158576"/>
    </source>
</evidence>
<evidence type="ECO:0000256" key="5">
    <source>
        <dbReference type="SAM" id="Coils"/>
    </source>
</evidence>
<dbReference type="Gene3D" id="3.30.40.10">
    <property type="entry name" value="Zinc/RING finger domain, C3HC4 (zinc finger)"/>
    <property type="match status" value="1"/>
</dbReference>
<dbReference type="Proteomes" id="UP001158576">
    <property type="component" value="Chromosome PAR"/>
</dbReference>
<keyword evidence="8" id="KW-1185">Reference proteome</keyword>
<gene>
    <name evidence="7" type="ORF">OKIOD_LOCUS4418</name>
</gene>
<keyword evidence="1" id="KW-0479">Metal-binding</keyword>
<dbReference type="SMART" id="SM00184">
    <property type="entry name" value="RING"/>
    <property type="match status" value="1"/>
</dbReference>
<reference evidence="7 8" key="1">
    <citation type="submission" date="2021-04" db="EMBL/GenBank/DDBJ databases">
        <authorList>
            <person name="Bliznina A."/>
        </authorList>
    </citation>
    <scope>NUCLEOTIDE SEQUENCE [LARGE SCALE GENOMIC DNA]</scope>
</reference>
<evidence type="ECO:0000259" key="6">
    <source>
        <dbReference type="PROSITE" id="PS50089"/>
    </source>
</evidence>
<dbReference type="InterPro" id="IPR013083">
    <property type="entry name" value="Znf_RING/FYVE/PHD"/>
</dbReference>
<keyword evidence="3" id="KW-0862">Zinc</keyword>
<dbReference type="PROSITE" id="PS00518">
    <property type="entry name" value="ZF_RING_1"/>
    <property type="match status" value="1"/>
</dbReference>
<evidence type="ECO:0000256" key="2">
    <source>
        <dbReference type="ARBA" id="ARBA00022771"/>
    </source>
</evidence>
<organism evidence="7 8">
    <name type="scientific">Oikopleura dioica</name>
    <name type="common">Tunicate</name>
    <dbReference type="NCBI Taxonomy" id="34765"/>
    <lineage>
        <taxon>Eukaryota</taxon>
        <taxon>Metazoa</taxon>
        <taxon>Chordata</taxon>
        <taxon>Tunicata</taxon>
        <taxon>Appendicularia</taxon>
        <taxon>Copelata</taxon>
        <taxon>Oikopleuridae</taxon>
        <taxon>Oikopleura</taxon>
    </lineage>
</organism>
<accession>A0ABN7S201</accession>
<dbReference type="SUPFAM" id="SSF57850">
    <property type="entry name" value="RING/U-box"/>
    <property type="match status" value="1"/>
</dbReference>
<dbReference type="Pfam" id="PF14447">
    <property type="entry name" value="Prok-RING_4"/>
    <property type="match status" value="1"/>
</dbReference>
<keyword evidence="2 4" id="KW-0863">Zinc-finger</keyword>
<evidence type="ECO:0000256" key="3">
    <source>
        <dbReference type="ARBA" id="ARBA00022833"/>
    </source>
</evidence>
<protein>
    <submittedName>
        <fullName evidence="7">Oidioi.mRNA.OKI2018_I69.PAR.g12860.t1.cds</fullName>
    </submittedName>
</protein>
<sequence>MLDDLVDATTANDSTAKLATGLRICQSCVSSERYKWILDLGPIEFKPSDATFKCAAKDSGCSEDQLTFEEYWIGACCNKAAQRNCNSKDAHLANVQKIYERVRGEEENAEKAAKQAKIDLIDAEQALEEAKKAVTETEETRVRTKDYRRKVQKRHLFLSEIAMKEDNEDLAEMTFVNEAKLSDKLKCKVCNELFNDVREETIITSCSHKLCSVCYTSLEQKNCPFCRKRFAASKVVKVFDL</sequence>
<dbReference type="InterPro" id="IPR017907">
    <property type="entry name" value="Znf_RING_CS"/>
</dbReference>
<dbReference type="InterPro" id="IPR001841">
    <property type="entry name" value="Znf_RING"/>
</dbReference>
<feature type="coiled-coil region" evidence="5">
    <location>
        <begin position="92"/>
        <end position="140"/>
    </location>
</feature>
<evidence type="ECO:0000313" key="7">
    <source>
        <dbReference type="EMBL" id="CAG5091111.1"/>
    </source>
</evidence>